<dbReference type="EMBL" id="SRMO01000076">
    <property type="protein sequence ID" value="TGG91592.1"/>
    <property type="molecule type" value="Genomic_DNA"/>
</dbReference>
<dbReference type="Pfam" id="PF10742">
    <property type="entry name" value="DUF2555"/>
    <property type="match status" value="1"/>
</dbReference>
<proteinExistence type="predicted"/>
<protein>
    <submittedName>
        <fullName evidence="1">DUF2555 domain-containing protein</fullName>
    </submittedName>
</protein>
<reference evidence="1 2" key="1">
    <citation type="journal article" date="2019" name="mSystems">
        <title>Life at home and on the roam: Genomic adaptions reflect the dual lifestyle of an intracellular, facultative symbiont.</title>
        <authorList>
            <person name="Burgsdorf I."/>
        </authorList>
    </citation>
    <scope>NUCLEOTIDE SEQUENCE [LARGE SCALE GENOMIC DNA]</scope>
    <source>
        <strain evidence="1">277cV</strain>
    </source>
</reference>
<evidence type="ECO:0000313" key="1">
    <source>
        <dbReference type="EMBL" id="TGG91592.1"/>
    </source>
</evidence>
<dbReference type="AlphaFoldDB" id="A0A524RNC2"/>
<dbReference type="InterPro" id="IPR019678">
    <property type="entry name" value="DUF2555"/>
</dbReference>
<dbReference type="Proteomes" id="UP000317990">
    <property type="component" value="Unassembled WGS sequence"/>
</dbReference>
<comment type="caution">
    <text evidence="1">The sequence shown here is derived from an EMBL/GenBank/DDBJ whole genome shotgun (WGS) entry which is preliminary data.</text>
</comment>
<organism evidence="1 2">
    <name type="scientific">Aphanocapsa feldmannii 277cV</name>
    <dbReference type="NCBI Taxonomy" id="2507553"/>
    <lineage>
        <taxon>Bacteria</taxon>
        <taxon>Bacillati</taxon>
        <taxon>Cyanobacteriota</taxon>
        <taxon>Cyanophyceae</taxon>
        <taxon>Oscillatoriophycideae</taxon>
        <taxon>Chroococcales</taxon>
        <taxon>Microcystaceae</taxon>
        <taxon>Aphanocapsa</taxon>
    </lineage>
</organism>
<name>A0A524RNC2_9CHRO</name>
<sequence length="72" mass="8247">MSQTTSAAHPDDLAEWDAPAVAELARRLEEDDYSNAFAGLDDWHLLRSLAIHRPELVRPYPHLIDQECFDED</sequence>
<gene>
    <name evidence="1" type="ORF">ERJ67_07910</name>
</gene>
<evidence type="ECO:0000313" key="2">
    <source>
        <dbReference type="Proteomes" id="UP000317990"/>
    </source>
</evidence>
<accession>A0A524RNC2</accession>